<proteinExistence type="predicted"/>
<organism evidence="1">
    <name type="scientific">Streptomyces sp. NBC_00093</name>
    <dbReference type="NCBI Taxonomy" id="2975649"/>
    <lineage>
        <taxon>Bacteria</taxon>
        <taxon>Bacillati</taxon>
        <taxon>Actinomycetota</taxon>
        <taxon>Actinomycetes</taxon>
        <taxon>Kitasatosporales</taxon>
        <taxon>Streptomycetaceae</taxon>
        <taxon>Streptomyces</taxon>
    </lineage>
</organism>
<name>A0AAU1ZS38_9ACTN</name>
<dbReference type="EMBL" id="CP108222">
    <property type="protein sequence ID" value="WTT15204.1"/>
    <property type="molecule type" value="Genomic_DNA"/>
</dbReference>
<reference evidence="1" key="1">
    <citation type="submission" date="2022-10" db="EMBL/GenBank/DDBJ databases">
        <title>The complete genomes of actinobacterial strains from the NBC collection.</title>
        <authorList>
            <person name="Joergensen T.S."/>
            <person name="Alvarez Arevalo M."/>
            <person name="Sterndorff E.B."/>
            <person name="Faurdal D."/>
            <person name="Vuksanovic O."/>
            <person name="Mourched A.-S."/>
            <person name="Charusanti P."/>
            <person name="Shaw S."/>
            <person name="Blin K."/>
            <person name="Weber T."/>
        </authorList>
    </citation>
    <scope>NUCLEOTIDE SEQUENCE</scope>
    <source>
        <strain evidence="1">NBC_00093</strain>
    </source>
</reference>
<protein>
    <submittedName>
        <fullName evidence="1">Uncharacterized protein</fullName>
    </submittedName>
</protein>
<dbReference type="AlphaFoldDB" id="A0AAU1ZS38"/>
<gene>
    <name evidence="1" type="ORF">OHA22_06515</name>
</gene>
<accession>A0AAU1ZS38</accession>
<evidence type="ECO:0000313" key="1">
    <source>
        <dbReference type="EMBL" id="WTT15204.1"/>
    </source>
</evidence>
<sequence length="136" mass="13892">MTMPTAGQPGLVVLLVATDAEAAAVQARREVALLRRALLPGVEEADVSNATTRPSTGSKVLRDDDVESAVARAHRVAALRSAVGVRGRIPSGTSPGSVASVDADTELSAARGRRVAALRSLVGMSERAPGRARSAA</sequence>